<reference evidence="1" key="1">
    <citation type="submission" date="2021-06" db="EMBL/GenBank/DDBJ databases">
        <authorList>
            <person name="Kallberg Y."/>
            <person name="Tangrot J."/>
            <person name="Rosling A."/>
        </authorList>
    </citation>
    <scope>NUCLEOTIDE SEQUENCE</scope>
    <source>
        <strain evidence="1">MA461A</strain>
    </source>
</reference>
<keyword evidence="2" id="KW-1185">Reference proteome</keyword>
<evidence type="ECO:0000313" key="1">
    <source>
        <dbReference type="EMBL" id="CAG8569941.1"/>
    </source>
</evidence>
<organism evidence="1 2">
    <name type="scientific">Racocetra persica</name>
    <dbReference type="NCBI Taxonomy" id="160502"/>
    <lineage>
        <taxon>Eukaryota</taxon>
        <taxon>Fungi</taxon>
        <taxon>Fungi incertae sedis</taxon>
        <taxon>Mucoromycota</taxon>
        <taxon>Glomeromycotina</taxon>
        <taxon>Glomeromycetes</taxon>
        <taxon>Diversisporales</taxon>
        <taxon>Gigasporaceae</taxon>
        <taxon>Racocetra</taxon>
    </lineage>
</organism>
<dbReference type="Proteomes" id="UP000789920">
    <property type="component" value="Unassembled WGS sequence"/>
</dbReference>
<proteinExistence type="predicted"/>
<comment type="caution">
    <text evidence="1">The sequence shown here is derived from an EMBL/GenBank/DDBJ whole genome shotgun (WGS) entry which is preliminary data.</text>
</comment>
<gene>
    <name evidence="1" type="ORF">RPERSI_LOCUS4711</name>
</gene>
<protein>
    <submittedName>
        <fullName evidence="1">28829_t:CDS:1</fullName>
    </submittedName>
</protein>
<evidence type="ECO:0000313" key="2">
    <source>
        <dbReference type="Proteomes" id="UP000789920"/>
    </source>
</evidence>
<dbReference type="EMBL" id="CAJVQC010006693">
    <property type="protein sequence ID" value="CAG8569941.1"/>
    <property type="molecule type" value="Genomic_DNA"/>
</dbReference>
<sequence>MGSFTKSQIRPDYYQILEISPSAPQAEIRKAYRKLALKYHPDKNANQCAIVPNASNKRNTLNEHFISINEAYNILSNEESRANYDIQRLTGNSNLNDESSSTLEYMHKLFREIMSYKETISELSNSFMTRSVELGWVAVNTEEQLFSTYEREISLIESSILVEHEESSTPPFIDANQYDNDISVNYLPEDDIIQILENPQWIVIDKETLVRSHQLSDFIESQNLLIKSISDIISPLMMACSYGTWSYESKVETLVRIKSLQSKIIQYLEFMNQKIKTDEQAFDSIINKIKTDNIQEQIISLIKHPIMNKMSGGKFGQNGHPIWNVAALIGPPFAGYSLYWSILCLIILGAVTVHFNEGDLESFKQFLDLFENIVALFDKIKASYVYIQRPYHEIMGIDIQDFEIIGRALVSELRFAPD</sequence>
<accession>A0ACA9M6G0</accession>
<name>A0ACA9M6G0_9GLOM</name>